<dbReference type="RefSeq" id="WP_169100821.1">
    <property type="nucleotide sequence ID" value="NZ_JABBVZ010000053.1"/>
</dbReference>
<name>A0A7Y0Q3K6_9FIRM</name>
<evidence type="ECO:0000313" key="1">
    <source>
        <dbReference type="EMBL" id="NMP23495.1"/>
    </source>
</evidence>
<comment type="caution">
    <text evidence="1">The sequence shown here is derived from an EMBL/GenBank/DDBJ whole genome shotgun (WGS) entry which is preliminary data.</text>
</comment>
<dbReference type="Proteomes" id="UP000533476">
    <property type="component" value="Unassembled WGS sequence"/>
</dbReference>
<keyword evidence="2" id="KW-1185">Reference proteome</keyword>
<dbReference type="AlphaFoldDB" id="A0A7Y0Q3K6"/>
<sequence length="156" mass="18035">MPYLCEPNGDVYRVSPSVARRKAKKGWIRPVPELPDIYIRCGALVEERGALRTAQQFWSAQKHRIADLREAHARFNAWLDQQDARKEQADREAHQAWRRRLRRQAVALLKERNLPLNTPIDALSLPRRSKRHPLVAHGRGQQVVGAFHMPSERDGP</sequence>
<organism evidence="1 2">
    <name type="scientific">Sulfobacillus harzensis</name>
    <dbReference type="NCBI Taxonomy" id="2729629"/>
    <lineage>
        <taxon>Bacteria</taxon>
        <taxon>Bacillati</taxon>
        <taxon>Bacillota</taxon>
        <taxon>Clostridia</taxon>
        <taxon>Eubacteriales</taxon>
        <taxon>Clostridiales Family XVII. Incertae Sedis</taxon>
        <taxon>Sulfobacillus</taxon>
    </lineage>
</organism>
<evidence type="ECO:0000313" key="2">
    <source>
        <dbReference type="Proteomes" id="UP000533476"/>
    </source>
</evidence>
<protein>
    <submittedName>
        <fullName evidence="1">Uncharacterized protein</fullName>
    </submittedName>
</protein>
<reference evidence="1 2" key="1">
    <citation type="submission" date="2020-04" db="EMBL/GenBank/DDBJ databases">
        <authorList>
            <person name="Zhang R."/>
            <person name="Schippers A."/>
        </authorList>
    </citation>
    <scope>NUCLEOTIDE SEQUENCE [LARGE SCALE GENOMIC DNA]</scope>
    <source>
        <strain evidence="1 2">DSM 109850</strain>
    </source>
</reference>
<dbReference type="EMBL" id="JABBVZ010000053">
    <property type="protein sequence ID" value="NMP23495.1"/>
    <property type="molecule type" value="Genomic_DNA"/>
</dbReference>
<proteinExistence type="predicted"/>
<gene>
    <name evidence="1" type="ORF">HIJ39_14200</name>
</gene>
<accession>A0A7Y0Q3K6</accession>